<accession>A0A9X9AHZ7</accession>
<evidence type="ECO:0000313" key="2">
    <source>
        <dbReference type="Proteomes" id="UP000308444"/>
    </source>
</evidence>
<gene>
    <name evidence="1" type="ORF">FC695_00850</name>
</gene>
<dbReference type="EMBL" id="SZOH01000040">
    <property type="protein sequence ID" value="TKJ08485.1"/>
    <property type="molecule type" value="Genomic_DNA"/>
</dbReference>
<comment type="caution">
    <text evidence="1">The sequence shown here is derived from an EMBL/GenBank/DDBJ whole genome shotgun (WGS) entry which is preliminary data.</text>
</comment>
<name>A0A9X9AHZ7_BACCE</name>
<proteinExistence type="predicted"/>
<protein>
    <submittedName>
        <fullName evidence="1">Uncharacterized protein</fullName>
    </submittedName>
</protein>
<evidence type="ECO:0000313" key="1">
    <source>
        <dbReference type="EMBL" id="TKJ08485.1"/>
    </source>
</evidence>
<sequence>MSEQKYVVLHNQGYGLTAYEFEEQDGAINKMVELVRCGQPINSMKLLQEIPTKTQVEAVSIRIG</sequence>
<reference evidence="1 2" key="1">
    <citation type="journal article" date="2019" name="Environ. Microbiol.">
        <title>An active ?-lactamase is a part of an orchestrated cell wall stress resistance network of Bacillus subtilis and related rhizosphere species.</title>
        <authorList>
            <person name="Bucher T."/>
            <person name="Keren-Paz A."/>
            <person name="Hausser J."/>
            <person name="Olender T."/>
            <person name="Cytryn E."/>
            <person name="Kolodkin-Gal I."/>
        </authorList>
    </citation>
    <scope>NUCLEOTIDE SEQUENCE [LARGE SCALE GENOMIC DNA]</scope>
    <source>
        <strain evidence="1 2">I32</strain>
    </source>
</reference>
<dbReference type="AlphaFoldDB" id="A0A9X9AHZ7"/>
<organism evidence="1 2">
    <name type="scientific">Bacillus cereus</name>
    <dbReference type="NCBI Taxonomy" id="1396"/>
    <lineage>
        <taxon>Bacteria</taxon>
        <taxon>Bacillati</taxon>
        <taxon>Bacillota</taxon>
        <taxon>Bacilli</taxon>
        <taxon>Bacillales</taxon>
        <taxon>Bacillaceae</taxon>
        <taxon>Bacillus</taxon>
        <taxon>Bacillus cereus group</taxon>
    </lineage>
</organism>
<dbReference type="Proteomes" id="UP000308444">
    <property type="component" value="Unassembled WGS sequence"/>
</dbReference>